<dbReference type="PANTHER" id="PTHR36577">
    <property type="entry name" value="DUF521 DOMAIN PROTEIN (AFU_ORTHOLOGUE AFUA_6G00490)"/>
    <property type="match status" value="1"/>
</dbReference>
<reference evidence="5 6" key="1">
    <citation type="journal article" date="2021" name="BMC Genomics">
        <title>Telomere-to-telomere genome assembly of asparaginase-producing Trichoderma simmonsii.</title>
        <authorList>
            <person name="Chung D."/>
            <person name="Kwon Y.M."/>
            <person name="Yang Y."/>
        </authorList>
    </citation>
    <scope>NUCLEOTIDE SEQUENCE [LARGE SCALE GENOMIC DNA]</scope>
    <source>
        <strain evidence="5 6">GH-Sj1</strain>
    </source>
</reference>
<feature type="domain" description="Phosphomevalonate dehydratase large subunit-like" evidence="4">
    <location>
        <begin position="207"/>
        <end position="611"/>
    </location>
</feature>
<evidence type="ECO:0000256" key="1">
    <source>
        <dbReference type="ARBA" id="ARBA00023004"/>
    </source>
</evidence>
<gene>
    <name evidence="5" type="ORF">H0G86_009901</name>
</gene>
<evidence type="ECO:0000313" key="5">
    <source>
        <dbReference type="EMBL" id="QYT02919.1"/>
    </source>
</evidence>
<evidence type="ECO:0000313" key="6">
    <source>
        <dbReference type="Proteomes" id="UP000826661"/>
    </source>
</evidence>
<dbReference type="GO" id="GO:0016829">
    <property type="term" value="F:lyase activity"/>
    <property type="evidence" value="ECO:0007669"/>
    <property type="project" value="UniProtKB-KW"/>
</dbReference>
<dbReference type="AlphaFoldDB" id="A0A8G0PNF9"/>
<evidence type="ECO:0000259" key="4">
    <source>
        <dbReference type="Pfam" id="PF04412"/>
    </source>
</evidence>
<dbReference type="SUPFAM" id="SSF52016">
    <property type="entry name" value="LeuD/IlvD-like"/>
    <property type="match status" value="1"/>
</dbReference>
<name>A0A8G0PNF9_9HYPO</name>
<evidence type="ECO:0000259" key="3">
    <source>
        <dbReference type="Pfam" id="PF01989"/>
    </source>
</evidence>
<evidence type="ECO:0008006" key="7">
    <source>
        <dbReference type="Google" id="ProtNLM"/>
    </source>
</evidence>
<dbReference type="CDD" id="cd01356">
    <property type="entry name" value="AcnX_swivel"/>
    <property type="match status" value="1"/>
</dbReference>
<dbReference type="Gene3D" id="3.50.30.10">
    <property type="entry name" value="Phosphohistidine domain"/>
    <property type="match status" value="1"/>
</dbReference>
<keyword evidence="6" id="KW-1185">Reference proteome</keyword>
<dbReference type="Pfam" id="PF01989">
    <property type="entry name" value="AcnX_swivel_put"/>
    <property type="match status" value="1"/>
</dbReference>
<evidence type="ECO:0000256" key="2">
    <source>
        <dbReference type="ARBA" id="ARBA00023239"/>
    </source>
</evidence>
<proteinExistence type="predicted"/>
<dbReference type="EMBL" id="CP075868">
    <property type="protein sequence ID" value="QYT02919.1"/>
    <property type="molecule type" value="Genomic_DNA"/>
</dbReference>
<dbReference type="Proteomes" id="UP000826661">
    <property type="component" value="Chromosome V"/>
</dbReference>
<dbReference type="PANTHER" id="PTHR36577:SF3">
    <property type="entry name" value="DUF521 DOMAIN PROTEIN (AFU_ORTHOLOGUE AFUA_6G00490)"/>
    <property type="match status" value="1"/>
</dbReference>
<dbReference type="InterPro" id="IPR002840">
    <property type="entry name" value="PMDh-S-like_dom"/>
</dbReference>
<sequence length="639" mass="69572">MGGLECPSAYRRRRTHRFKNVIKTNFERNKTSCVINKQRHFKMTRDKLLYHGTAYVQGNASGPLVASNLELSFWGGVDPLTSEVIDHHHPLSGKHLQDAILAIPGGRGSCSGSGVLLELLLSDRGPKALIFSRREDILTLGVVVAEEIFRKSIPVVVLETQDFEELLDANYVVVNGNTVAKIQLESALQSFEHVAIKALDTTLGYNIELSDKDHAFLSGLHGQAAQAAMRIILRMAAMEGACKLIDVTQVHIDGCVYTGPGSLSFAERLRDWGGKVSVPTTLNSISVDQRRWRAQGVASTFGEAAEKLATAYTDMGALPTFTCAPYLLSSAPKQGDQVAWAESNAVVYANSVLGAKTMKYPDFLDICIALTGRAPQGGLHIESNRRASLCFELPVLREDDVDNSFYPLLGYYVGRIAGNRIPAIVGLDVLHPSTDDLKAFGAAFATMASAPMFHIVGVTPEAATLQDATGGRDGVESIHLDMRQLESVWKTLNSAQDDSSVDLISLGNPHFSFAEMRKLANICRGREKHHRVAVMVTCGRATYGLASQAGLVEELEQFGVQVITDTCWCMIGEPVIPITAKVIMTNSAKYAHYGPGLTGKRFYFGSIESCVAAACDGCYDKRTPGFLDRYRDESNSTEI</sequence>
<keyword evidence="1" id="KW-0408">Iron</keyword>
<dbReference type="InterPro" id="IPR007506">
    <property type="entry name" value="PMDh-L-like_dom"/>
</dbReference>
<dbReference type="Pfam" id="PF04412">
    <property type="entry name" value="AcnX"/>
    <property type="match status" value="1"/>
</dbReference>
<keyword evidence="2" id="KW-0456">Lyase</keyword>
<organism evidence="5 6">
    <name type="scientific">Trichoderma simmonsii</name>
    <dbReference type="NCBI Taxonomy" id="1491479"/>
    <lineage>
        <taxon>Eukaryota</taxon>
        <taxon>Fungi</taxon>
        <taxon>Dikarya</taxon>
        <taxon>Ascomycota</taxon>
        <taxon>Pezizomycotina</taxon>
        <taxon>Sordariomycetes</taxon>
        <taxon>Hypocreomycetidae</taxon>
        <taxon>Hypocreales</taxon>
        <taxon>Hypocreaceae</taxon>
        <taxon>Trichoderma</taxon>
    </lineage>
</organism>
<accession>A0A8G0PNF9</accession>
<protein>
    <recommendedName>
        <fullName evidence="7">DUF521 domain protein</fullName>
    </recommendedName>
</protein>
<feature type="domain" description="Phosphomevalonate dehydratase small subunit-like" evidence="3">
    <location>
        <begin position="71"/>
        <end position="156"/>
    </location>
</feature>
<dbReference type="CDD" id="cd01355">
    <property type="entry name" value="AcnX"/>
    <property type="match status" value="1"/>
</dbReference>